<gene>
    <name evidence="4" type="ORF">AB1Y20_014932</name>
</gene>
<evidence type="ECO:0000256" key="1">
    <source>
        <dbReference type="SAM" id="Coils"/>
    </source>
</evidence>
<proteinExistence type="predicted"/>
<comment type="caution">
    <text evidence="4">The sequence shown here is derived from an EMBL/GenBank/DDBJ whole genome shotgun (WGS) entry which is preliminary data.</text>
</comment>
<sequence>MAEPLASPRRPAGAASPRKLGGDAIEVLREHEAATKAFALRHASQLSVQSEAATSPRLRTGKVAGMRAGRPGMGRPGGFSLADMRSATHGLFAERDLAAAAAALHEKEAAHCFAHELSLGAVEIPVLLDSRDLPMVIDARERCLQNLRTFLASLPYIRGSARKMSAESLRASRAKLARMLARLRAHSTNIVELIERWRRRDDAPPRARHAPPEPFLWMGWRYLSKMLHDFSFAPLPWSCDPLLLHFFRYHPAAPSSAAEGAHAGWRARALAQPPQRRGEKPDAGWAAEDLQLEMEWWFDPERLHTQRDMRRAKEAQAVLLSEARCYDEIGGSLLQELSKASTSAVLDRPFNDLGRELAVVLYGAVENFKKKLSLVHRKYEAAGQLQSVYLKSRLRRRVRARREARELNSIILIQRTYRRRKQRYLSEKQSMIGSAFAAAHEEFKEEEARRYEQEARMAVLRAKREKREAVVRRRTHAVRTAVRAIKERQKAATKIQCMGRAYFSLHEKARRAMAKRTRLKNLEARIAGGHASSIQARVRRKKTIDEILSREYAERLKWYMDSRIGVMMFPHGRQALMRRKLLRAKQSELQARYKTLDGLARHLDTARRRLWDAEGQLLVVESLRVGVHTLDDLGKRRVEQKTVIKAAQSAAEKTFAHQATSKARLAEAREQFQLLRGALEEVERLQLASETVTVMFAGQAELLRRKCQGVEATVASLEEEATGAATLYHNARRLQVLGEAALAVLSTVAFRHAQQSGSERSSSYDNRVISPQSLDQLIREKREAAESLRGTFRRFNKEHHNLLTLKDDLAYCRGSLKAIEALYTGCFRCRHERVARRRSEALAHCFHTAKAKKAYRVCRRWIAEVQGARELLNMLQAWQISAPRAQLELQLPIPTAGMSRDAATAEALGHRVCEDLCMWMGVSDKNIQPLKAHLLPHGEQEEDKKKQKSLLVVTAALYADEKGSLEPTDLGEQVVAEFNANRLHTAMVGTASFLEAASVSVQTVRMDVPPREQVAKHMPNLSVLRSDADQQLSKVILEIAAMEAGIKQQKKPPPCPTEVPAATEGGHRPRTRASFARTATQKLREAQMLAAGAVSALRLVGLRTSTVEEDDSDSNGAREESKLALSQAYAARDALVGRIEAIDRLRSATVMRGITIEGEAHSIDEAWNKALPSVREDDGTASAGRFCAYCAQRSPPVLARHRFVDCHYRMLATKPEYSEEAMSDLKADLKQKMHCAVRHVSQLEKIVKRRQKCKTLLTESTFMGRFLRKYLRVPQSAPPPATPPPKILRPRCQPWWPEGRAVISLLVARVAEDAERRFQDLYGESRKPSGVKGICNQYKTLLLMTPRRSLLQGGLRELKVEQEQQELLDASAPTAADVDYGAHVSFRKDTPQSTYNSRAALRRKFTSPDMRKVAKSPGRRKVTSIRNNRSFRRGSVMQNMWYENQHVVDPRAVRDAAALLGIDLSTSGQQFHLLHIAISLAAAPLPSDWQEVMRDGKFVFLEEPTGHVQDYHPLTPHFEEVVHHFRLQRRRPLPREIPSFLAAQAERWVQFVSSDGALFFYDFGSGETSSSYEYVLERLMSGIVFGSDSSSFEDVLFSTDPFECEATAPQPSSTFQRAQYNTEERFGAAITRSSVDDAERARMVSSLRQTFQQVLSASIAATPRLLRHTLEVAISYSIDPIKEPSLVWLADLAVSLPAPSGWTQVMHPTEKIPFWYNELTRYSSWQHPVDDFIKTQIKMLRTPRHPMTLMLCKSRMTS</sequence>
<dbReference type="CDD" id="cd00201">
    <property type="entry name" value="WW"/>
    <property type="match status" value="1"/>
</dbReference>
<evidence type="ECO:0000259" key="3">
    <source>
        <dbReference type="PROSITE" id="PS50020"/>
    </source>
</evidence>
<keyword evidence="1" id="KW-0175">Coiled coil</keyword>
<dbReference type="SUPFAM" id="SSF51045">
    <property type="entry name" value="WW domain"/>
    <property type="match status" value="1"/>
</dbReference>
<dbReference type="Proteomes" id="UP001515480">
    <property type="component" value="Unassembled WGS sequence"/>
</dbReference>
<dbReference type="InterPro" id="IPR001202">
    <property type="entry name" value="WW_dom"/>
</dbReference>
<keyword evidence="5" id="KW-1185">Reference proteome</keyword>
<name>A0AB34JWB9_PRYPA</name>
<organism evidence="4 5">
    <name type="scientific">Prymnesium parvum</name>
    <name type="common">Toxic golden alga</name>
    <dbReference type="NCBI Taxonomy" id="97485"/>
    <lineage>
        <taxon>Eukaryota</taxon>
        <taxon>Haptista</taxon>
        <taxon>Haptophyta</taxon>
        <taxon>Prymnesiophyceae</taxon>
        <taxon>Prymnesiales</taxon>
        <taxon>Prymnesiaceae</taxon>
        <taxon>Prymnesium</taxon>
    </lineage>
</organism>
<dbReference type="InterPro" id="IPR036020">
    <property type="entry name" value="WW_dom_sf"/>
</dbReference>
<feature type="region of interest" description="Disordered" evidence="2">
    <location>
        <begin position="1047"/>
        <end position="1068"/>
    </location>
</feature>
<dbReference type="PROSITE" id="PS01159">
    <property type="entry name" value="WW_DOMAIN_1"/>
    <property type="match status" value="1"/>
</dbReference>
<evidence type="ECO:0000313" key="4">
    <source>
        <dbReference type="EMBL" id="KAL1526206.1"/>
    </source>
</evidence>
<accession>A0AB34JWB9</accession>
<dbReference type="Gene3D" id="2.20.70.10">
    <property type="match status" value="1"/>
</dbReference>
<reference evidence="4 5" key="1">
    <citation type="journal article" date="2024" name="Science">
        <title>Giant polyketide synthase enzymes in the biosynthesis of giant marine polyether toxins.</title>
        <authorList>
            <person name="Fallon T.R."/>
            <person name="Shende V.V."/>
            <person name="Wierzbicki I.H."/>
            <person name="Pendleton A.L."/>
            <person name="Watervoot N.F."/>
            <person name="Auber R.P."/>
            <person name="Gonzalez D.J."/>
            <person name="Wisecaver J.H."/>
            <person name="Moore B.S."/>
        </authorList>
    </citation>
    <scope>NUCLEOTIDE SEQUENCE [LARGE SCALE GENOMIC DNA]</scope>
    <source>
        <strain evidence="4 5">12B1</strain>
    </source>
</reference>
<feature type="domain" description="WW" evidence="3">
    <location>
        <begin position="1696"/>
        <end position="1730"/>
    </location>
</feature>
<protein>
    <recommendedName>
        <fullName evidence="3">WW domain-containing protein</fullName>
    </recommendedName>
</protein>
<evidence type="ECO:0000313" key="5">
    <source>
        <dbReference type="Proteomes" id="UP001515480"/>
    </source>
</evidence>
<dbReference type="SMART" id="SM00456">
    <property type="entry name" value="WW"/>
    <property type="match status" value="1"/>
</dbReference>
<evidence type="ECO:0000256" key="2">
    <source>
        <dbReference type="SAM" id="MobiDB-lite"/>
    </source>
</evidence>
<dbReference type="PROSITE" id="PS50020">
    <property type="entry name" value="WW_DOMAIN_2"/>
    <property type="match status" value="1"/>
</dbReference>
<dbReference type="EMBL" id="JBGBPQ010000003">
    <property type="protein sequence ID" value="KAL1526206.1"/>
    <property type="molecule type" value="Genomic_DNA"/>
</dbReference>
<feature type="coiled-coil region" evidence="1">
    <location>
        <begin position="665"/>
        <end position="720"/>
    </location>
</feature>